<organism evidence="2 3">
    <name type="scientific">Brevibacterium sandarakinum</name>
    <dbReference type="NCBI Taxonomy" id="629680"/>
    <lineage>
        <taxon>Bacteria</taxon>
        <taxon>Bacillati</taxon>
        <taxon>Actinomycetota</taxon>
        <taxon>Actinomycetes</taxon>
        <taxon>Micrococcales</taxon>
        <taxon>Brevibacteriaceae</taxon>
        <taxon>Brevibacterium</taxon>
    </lineage>
</organism>
<proteinExistence type="predicted"/>
<dbReference type="STRING" id="629680.SAMN04489751_2036"/>
<keyword evidence="3" id="KW-1185">Reference proteome</keyword>
<reference evidence="2" key="1">
    <citation type="submission" date="2016-10" db="EMBL/GenBank/DDBJ databases">
        <authorList>
            <person name="Varghese N."/>
            <person name="Submissions S."/>
        </authorList>
    </citation>
    <scope>NUCLEOTIDE SEQUENCE [LARGE SCALE GENOMIC DNA]</scope>
    <source>
        <strain evidence="2">DSM 22082</strain>
    </source>
</reference>
<dbReference type="Proteomes" id="UP000199700">
    <property type="component" value="Chromosome"/>
</dbReference>
<dbReference type="AlphaFoldDB" id="A0A1H1S922"/>
<evidence type="ECO:0000313" key="3">
    <source>
        <dbReference type="Proteomes" id="UP000199700"/>
    </source>
</evidence>
<dbReference type="EMBL" id="LT629739">
    <property type="protein sequence ID" value="SDS44620.1"/>
    <property type="molecule type" value="Genomic_DNA"/>
</dbReference>
<evidence type="ECO:0000259" key="1">
    <source>
        <dbReference type="Pfam" id="PF13701"/>
    </source>
</evidence>
<dbReference type="NCBIfam" id="NF033539">
    <property type="entry name" value="transpos_IS1380"/>
    <property type="match status" value="1"/>
</dbReference>
<evidence type="ECO:0000313" key="2">
    <source>
        <dbReference type="EMBL" id="SDS44620.1"/>
    </source>
</evidence>
<dbReference type="Pfam" id="PF13701">
    <property type="entry name" value="DDE_Tnp_1_4"/>
    <property type="match status" value="1"/>
</dbReference>
<name>A0A1H1S922_BRESA</name>
<gene>
    <name evidence="2" type="ORF">SAMN04489751_2036</name>
</gene>
<sequence length="463" mass="50029">MSHSFDDENLTATTGLVPIMALAQKAGLPVLAEDRLTVTTTGADKGANPAPKLATLVAGMAAGADSIDDMNILRHGGMKHLFDRVYAPSTLGSFLRSFTFGHVRQLDAISSRFLSNLNEHTPLLPASEDTEQAMVFVDVDDTVIDVHSASKQGAGFGYQGSRGLNALLATASTASSGQIIVGQRLRKGSTSSARGADKFVSDALATTTRINSGTSVLVRADSAYYSSGVVKAAHDNRADVSITVRMDKRVKAAIGMINDESWTGIEYPEAIYDEDSGAWISKAEVAEIPFTAFTSKKKALQATGRLVVRRIPELGETKRAAGQDALFDLFRYHAFFTTVDQDRFDTVAADQIHRRHAIIEQINAELKNGALAHMPSRVFNANAAWLTIAAITHNLLRTVAGIVGGRMSKARAQTLRTRIIGIPARIAHRARKLILHLPRAWPWATEFSRLWQSALGPPRTVST</sequence>
<accession>A0A1H1S922</accession>
<dbReference type="OrthoDB" id="3718343at2"/>
<dbReference type="InterPro" id="IPR025668">
    <property type="entry name" value="Tnp_DDE_dom"/>
</dbReference>
<dbReference type="InterPro" id="IPR047960">
    <property type="entry name" value="Transpos_IS1380"/>
</dbReference>
<protein>
    <submittedName>
        <fullName evidence="2">Transposase DDE domain-containing protein</fullName>
    </submittedName>
</protein>
<dbReference type="RefSeq" id="WP_092105316.1">
    <property type="nucleotide sequence ID" value="NZ_LT629739.1"/>
</dbReference>
<feature type="domain" description="Transposase DDE" evidence="1">
    <location>
        <begin position="4"/>
        <end position="451"/>
    </location>
</feature>